<gene>
    <name evidence="2" type="ORF">Tco_1082600</name>
</gene>
<dbReference type="EMBL" id="BQNB010020232">
    <property type="protein sequence ID" value="GJT93755.1"/>
    <property type="molecule type" value="Genomic_DNA"/>
</dbReference>
<name>A0ABQ5I161_9ASTR</name>
<reference evidence="2" key="2">
    <citation type="submission" date="2022-01" db="EMBL/GenBank/DDBJ databases">
        <authorList>
            <person name="Yamashiro T."/>
            <person name="Shiraishi A."/>
            <person name="Satake H."/>
            <person name="Nakayama K."/>
        </authorList>
    </citation>
    <scope>NUCLEOTIDE SEQUENCE</scope>
</reference>
<sequence>MAETNVPQLIDKKGGSYSAIALRLKVGKFSNWKKCMVCYLIGMEPYYITCIKDGPFQPKTAKGANKTEAQWSNDESTDKTKITRKLSKRANMDTRTEECARAGSKSQPSVNS</sequence>
<accession>A0ABQ5I161</accession>
<evidence type="ECO:0000313" key="2">
    <source>
        <dbReference type="EMBL" id="GJT93755.1"/>
    </source>
</evidence>
<feature type="region of interest" description="Disordered" evidence="1">
    <location>
        <begin position="59"/>
        <end position="112"/>
    </location>
</feature>
<keyword evidence="3" id="KW-1185">Reference proteome</keyword>
<evidence type="ECO:0000256" key="1">
    <source>
        <dbReference type="SAM" id="MobiDB-lite"/>
    </source>
</evidence>
<protein>
    <submittedName>
        <fullName evidence="2">Uncharacterized protein</fullName>
    </submittedName>
</protein>
<evidence type="ECO:0000313" key="3">
    <source>
        <dbReference type="Proteomes" id="UP001151760"/>
    </source>
</evidence>
<organism evidence="2 3">
    <name type="scientific">Tanacetum coccineum</name>
    <dbReference type="NCBI Taxonomy" id="301880"/>
    <lineage>
        <taxon>Eukaryota</taxon>
        <taxon>Viridiplantae</taxon>
        <taxon>Streptophyta</taxon>
        <taxon>Embryophyta</taxon>
        <taxon>Tracheophyta</taxon>
        <taxon>Spermatophyta</taxon>
        <taxon>Magnoliopsida</taxon>
        <taxon>eudicotyledons</taxon>
        <taxon>Gunneridae</taxon>
        <taxon>Pentapetalae</taxon>
        <taxon>asterids</taxon>
        <taxon>campanulids</taxon>
        <taxon>Asterales</taxon>
        <taxon>Asteraceae</taxon>
        <taxon>Asteroideae</taxon>
        <taxon>Anthemideae</taxon>
        <taxon>Anthemidinae</taxon>
        <taxon>Tanacetum</taxon>
    </lineage>
</organism>
<feature type="compositionally biased region" description="Basic and acidic residues" evidence="1">
    <location>
        <begin position="90"/>
        <end position="100"/>
    </location>
</feature>
<comment type="caution">
    <text evidence="2">The sequence shown here is derived from an EMBL/GenBank/DDBJ whole genome shotgun (WGS) entry which is preliminary data.</text>
</comment>
<dbReference type="Proteomes" id="UP001151760">
    <property type="component" value="Unassembled WGS sequence"/>
</dbReference>
<proteinExistence type="predicted"/>
<reference evidence="2" key="1">
    <citation type="journal article" date="2022" name="Int. J. Mol. Sci.">
        <title>Draft Genome of Tanacetum Coccineum: Genomic Comparison of Closely Related Tanacetum-Family Plants.</title>
        <authorList>
            <person name="Yamashiro T."/>
            <person name="Shiraishi A."/>
            <person name="Nakayama K."/>
            <person name="Satake H."/>
        </authorList>
    </citation>
    <scope>NUCLEOTIDE SEQUENCE</scope>
</reference>